<keyword evidence="7" id="KW-0812">Transmembrane</keyword>
<feature type="compositionally biased region" description="Polar residues" evidence="19">
    <location>
        <begin position="1530"/>
        <end position="1544"/>
    </location>
</feature>
<dbReference type="SUPFAM" id="SSF55486">
    <property type="entry name" value="Metalloproteases ('zincins'), catalytic domain"/>
    <property type="match status" value="1"/>
</dbReference>
<dbReference type="PANTHER" id="PTHR45702:SF3">
    <property type="entry name" value="KUZBANIAN-LIKE, ISOFORM A"/>
    <property type="match status" value="1"/>
</dbReference>
<evidence type="ECO:0000256" key="8">
    <source>
        <dbReference type="ARBA" id="ARBA00022723"/>
    </source>
</evidence>
<evidence type="ECO:0000256" key="1">
    <source>
        <dbReference type="ARBA" id="ARBA00001809"/>
    </source>
</evidence>
<keyword evidence="8 18" id="KW-0479">Metal-binding</keyword>
<feature type="region of interest" description="Disordered" evidence="19">
    <location>
        <begin position="1399"/>
        <end position="1694"/>
    </location>
</feature>
<feature type="compositionally biased region" description="Polar residues" evidence="19">
    <location>
        <begin position="989"/>
        <end position="1005"/>
    </location>
</feature>
<dbReference type="Gene3D" id="3.40.390.10">
    <property type="entry name" value="Collagenase (Catalytic Domain)"/>
    <property type="match status" value="1"/>
</dbReference>
<sequence>MLEFLVILEQRDRKSSTALEEFKVTKDGSPSETRSLRDLVHSSGSSINSSRMMVDGLKLNEFVHHFEPAFFALDHVVAQHQDLLHSRRKREIAGQPQWKDMMGKPDIQFNFTAHNRLFQLELHESSHGIFSDDITFENTNGPIDYAMEKVYSGVLRDTPDSQIHGVLTEDGHFDGHISTPSEHYYIEPAHRYFPSAKRGSIPKGTNKGQGSESEEAGDLKADEGAAVEFHSVIYKASDVHHPTSNPEAPCKSHELHLRNKEAKAHLRPEDWPQLVAASKSFKHKPVITHNSNTKPLGRSKRAATVPESIQTGPKGPPHAEKQTVTTYEVLDWADVPESVRHHFRKRAKTLAANKKIDPKKTTCMLYLQADHLFYEKMGSEEATIDVMTRHVQRVNSIYKEIDFDQDGKPDNISFMIKRIKVHTRDSLKDPKYRFPGNYGVEKFLEIFSEENYDAFCLAYMFTYRDFEGGTLGLAWTGDLKNAGGVCERNGHYRGSLKSLNTGIITLLNYGKHVPPAVSHVTLAHEMGHNFGSPHDPENNKVCVPGGEDGNYIMFARATSGDKRNNRQFSPCSLKSVKNVLTIKARGAAGCFTEPKEALCGNGVVEEGEECDCGWEEDCEEECCWPQRTQALPNQTPCTLRPTKVCSPTQGPCCTNDCSFKLGDKCRDDNGCREESFCDGTASICPYSELKANKTVCNKEFVCYKGECTGSICLAYGMESCQCSQGPEDAPTKACELCCKDPGLDKPCLSSFELNDVPFDIPDMFSKPGTPCNNYQGYCDVFQMCREVDPSGPLATLRKLLLSEEAFVSLRDFLMSHWYAAIFIILAIGGLMVLIIRFCGKKSPLVVRSKRRRRHATIHHDVETSGPLTVALPPEDEDQVQVHPTAIETSVPLGKKVRKGENRKERARKKSSTQETSSSKGRGGKKKSSSASSPTHALKEGSTGRVDGAVSRATQLAANLSQLIVNLPPDLAMVSGSQNDPYKKRHQKRNNSSQHAPGKSSPSTKKPGTDEEASDSGSSSSSEDDEPEMSSATLNAPESSGNKQKSSSPSKRARTAEARGGEKRHKRGRSQSGHKRASKSLSPVKRTSKISQAASHLLADSMTSISKSMEKLDIIGQRRRRERRAKNSTARAISADDGRKKSRKRTDLPANEATGGGEGVGGEAKPDDTNTNANEPFFEPLLSEGSGASQPNKRLSASKDTRKDESEESFARRAADGATPPSFAPTNLHGWHYGRSQSVDNASQHPSVIVSKQHQPDRPLQQRKVSLSQGQGHPGRKKLSGVKTPTRSASTTSFQNQIEDEQTLLSASSSNDLGVSDYRLDFPPTATGLEGQKKFARSVSSPGPGPLDKNDLIMVSRHQPSKSSGSKRIPPISPSRKYSFANDKRPDLEKLYQLRRSASTIGEEDLVASNQNLGRAASKSLLLTPSPTEEGRPKVRKSSNPNLGTASEPASRLSSLKKQLQAHWDQSDGKHQYLAMREQGSRSREEEDVSEEEDEIEESDVSSIDSKERLSPPTQVQSLSEDTSSLNSSSKIQSPTEFDISSGTSSDEELAIVQSTKPSVNPKKDIISRKRILAAVTSATSHHSGTGKKHSIPEANSRVNLIPSSSSNTSSSCASLSSSSRSSLLVDDESGPSVSEDGAPRAHLEPRQRAQSSEPSPTSLDYLKNYGEVPRLLEAAARERKQSQGDQARQTSNNI</sequence>
<feature type="region of interest" description="Disordered" evidence="19">
    <location>
        <begin position="195"/>
        <end position="220"/>
    </location>
</feature>
<dbReference type="CDD" id="cd04270">
    <property type="entry name" value="ZnMc_TACE_like"/>
    <property type="match status" value="1"/>
</dbReference>
<accession>A0A553NVI5</accession>
<dbReference type="Proteomes" id="UP000318571">
    <property type="component" value="Chromosome 1"/>
</dbReference>
<evidence type="ECO:0000256" key="17">
    <source>
        <dbReference type="ARBA" id="ARBA00023180"/>
    </source>
</evidence>
<evidence type="ECO:0000256" key="12">
    <source>
        <dbReference type="ARBA" id="ARBA00022989"/>
    </source>
</evidence>
<evidence type="ECO:0000256" key="19">
    <source>
        <dbReference type="SAM" id="MobiDB-lite"/>
    </source>
</evidence>
<protein>
    <recommendedName>
        <fullName evidence="4">ADAM10 endopeptidase</fullName>
        <ecNumber evidence="4">3.4.24.81</ecNumber>
    </recommendedName>
</protein>
<feature type="compositionally biased region" description="Basic and acidic residues" evidence="19">
    <location>
        <begin position="1196"/>
        <end position="1214"/>
    </location>
</feature>
<feature type="compositionally biased region" description="Acidic residues" evidence="19">
    <location>
        <begin position="1485"/>
        <end position="1499"/>
    </location>
</feature>
<evidence type="ECO:0000256" key="4">
    <source>
        <dbReference type="ARBA" id="ARBA00012332"/>
    </source>
</evidence>
<feature type="domain" description="Peptidase M12B" evidence="21">
    <location>
        <begin position="361"/>
        <end position="581"/>
    </location>
</feature>
<keyword evidence="9" id="KW-0732">Signal</keyword>
<feature type="compositionally biased region" description="Polar residues" evidence="19">
    <location>
        <begin position="1282"/>
        <end position="1312"/>
    </location>
</feature>
<evidence type="ECO:0000313" key="22">
    <source>
        <dbReference type="EMBL" id="TRY69426.1"/>
    </source>
</evidence>
<evidence type="ECO:0000256" key="13">
    <source>
        <dbReference type="ARBA" id="ARBA00023049"/>
    </source>
</evidence>
<keyword evidence="14" id="KW-0472">Membrane</keyword>
<evidence type="ECO:0000256" key="3">
    <source>
        <dbReference type="ARBA" id="ARBA00004479"/>
    </source>
</evidence>
<comment type="caution">
    <text evidence="18">Lacks conserved residue(s) required for the propagation of feature annotation.</text>
</comment>
<dbReference type="PANTHER" id="PTHR45702">
    <property type="entry name" value="ADAM10/ADAM17 METALLOPEPTIDASE FAMILY MEMBER"/>
    <property type="match status" value="1"/>
</dbReference>
<gene>
    <name evidence="22" type="ORF">TCAL_13190</name>
</gene>
<keyword evidence="23" id="KW-1185">Reference proteome</keyword>
<feature type="compositionally biased region" description="Polar residues" evidence="19">
    <location>
        <begin position="1185"/>
        <end position="1194"/>
    </location>
</feature>
<feature type="binding site" evidence="18">
    <location>
        <position position="524"/>
    </location>
    <ligand>
        <name>Zn(2+)</name>
        <dbReference type="ChEBI" id="CHEBI:29105"/>
        <note>catalytic</note>
    </ligand>
</feature>
<proteinExistence type="predicted"/>
<dbReference type="PROSITE" id="PS50215">
    <property type="entry name" value="ADAM_MEPRO"/>
    <property type="match status" value="1"/>
</dbReference>
<dbReference type="InterPro" id="IPR049038">
    <property type="entry name" value="ADAM10_Cys-rich"/>
</dbReference>
<evidence type="ECO:0000256" key="11">
    <source>
        <dbReference type="ARBA" id="ARBA00022833"/>
    </source>
</evidence>
<keyword evidence="6" id="KW-0165">Cleavage on pair of basic residues</keyword>
<keyword evidence="5" id="KW-0645">Protease</keyword>
<evidence type="ECO:0000256" key="16">
    <source>
        <dbReference type="ARBA" id="ARBA00023157"/>
    </source>
</evidence>
<keyword evidence="10" id="KW-0378">Hydrolase</keyword>
<dbReference type="SMART" id="SM00050">
    <property type="entry name" value="DISIN"/>
    <property type="match status" value="1"/>
</dbReference>
<dbReference type="SUPFAM" id="SSF57552">
    <property type="entry name" value="Blood coagulation inhibitor (disintegrin)"/>
    <property type="match status" value="1"/>
</dbReference>
<evidence type="ECO:0000259" key="21">
    <source>
        <dbReference type="PROSITE" id="PS50215"/>
    </source>
</evidence>
<keyword evidence="17" id="KW-0325">Glycoprotein</keyword>
<feature type="compositionally biased region" description="Polar residues" evidence="19">
    <location>
        <begin position="1234"/>
        <end position="1252"/>
    </location>
</feature>
<dbReference type="Pfam" id="PF00200">
    <property type="entry name" value="Disintegrin"/>
    <property type="match status" value="1"/>
</dbReference>
<keyword evidence="15" id="KW-0865">Zymogen</keyword>
<organism evidence="22 23">
    <name type="scientific">Tigriopus californicus</name>
    <name type="common">Marine copepod</name>
    <dbReference type="NCBI Taxonomy" id="6832"/>
    <lineage>
        <taxon>Eukaryota</taxon>
        <taxon>Metazoa</taxon>
        <taxon>Ecdysozoa</taxon>
        <taxon>Arthropoda</taxon>
        <taxon>Crustacea</taxon>
        <taxon>Multicrustacea</taxon>
        <taxon>Hexanauplia</taxon>
        <taxon>Copepoda</taxon>
        <taxon>Harpacticoida</taxon>
        <taxon>Harpacticidae</taxon>
        <taxon>Tigriopus</taxon>
    </lineage>
</organism>
<dbReference type="EMBL" id="VCGU01000010">
    <property type="protein sequence ID" value="TRY69426.1"/>
    <property type="molecule type" value="Genomic_DNA"/>
</dbReference>
<dbReference type="InterPro" id="IPR001762">
    <property type="entry name" value="Disintegrin_dom"/>
</dbReference>
<evidence type="ECO:0000256" key="6">
    <source>
        <dbReference type="ARBA" id="ARBA00022685"/>
    </source>
</evidence>
<dbReference type="GO" id="GO:0007219">
    <property type="term" value="P:Notch signaling pathway"/>
    <property type="evidence" value="ECO:0007669"/>
    <property type="project" value="TreeGrafter"/>
</dbReference>
<dbReference type="Pfam" id="PF21299">
    <property type="entry name" value="ADAM10_Cys-rich"/>
    <property type="match status" value="1"/>
</dbReference>
<feature type="compositionally biased region" description="Low complexity" evidence="19">
    <location>
        <begin position="1038"/>
        <end position="1049"/>
    </location>
</feature>
<feature type="compositionally biased region" description="Low complexity" evidence="19">
    <location>
        <begin position="1603"/>
        <end position="1622"/>
    </location>
</feature>
<feature type="compositionally biased region" description="Basic residues" evidence="19">
    <location>
        <begin position="1061"/>
        <end position="1077"/>
    </location>
</feature>
<dbReference type="Gene3D" id="4.10.70.10">
    <property type="entry name" value="Disintegrin domain"/>
    <property type="match status" value="1"/>
</dbReference>
<dbReference type="Pfam" id="PF13574">
    <property type="entry name" value="Reprolysin_2"/>
    <property type="match status" value="1"/>
</dbReference>
<dbReference type="GO" id="GO:0005886">
    <property type="term" value="C:plasma membrane"/>
    <property type="evidence" value="ECO:0007669"/>
    <property type="project" value="TreeGrafter"/>
</dbReference>
<feature type="binding site" evidence="18">
    <location>
        <position position="534"/>
    </location>
    <ligand>
        <name>Zn(2+)</name>
        <dbReference type="ChEBI" id="CHEBI:29105"/>
        <note>catalytic</note>
    </ligand>
</feature>
<feature type="compositionally biased region" description="Polar residues" evidence="19">
    <location>
        <begin position="1648"/>
        <end position="1658"/>
    </location>
</feature>
<dbReference type="GO" id="GO:0004222">
    <property type="term" value="F:metalloendopeptidase activity"/>
    <property type="evidence" value="ECO:0007669"/>
    <property type="project" value="InterPro"/>
</dbReference>
<evidence type="ECO:0000256" key="5">
    <source>
        <dbReference type="ARBA" id="ARBA00022670"/>
    </source>
</evidence>
<dbReference type="PROSITE" id="PS50214">
    <property type="entry name" value="DISINTEGRIN_2"/>
    <property type="match status" value="1"/>
</dbReference>
<keyword evidence="16" id="KW-1015">Disulfide bond</keyword>
<feature type="compositionally biased region" description="Basic and acidic residues" evidence="19">
    <location>
        <begin position="1637"/>
        <end position="1647"/>
    </location>
</feature>
<feature type="compositionally biased region" description="Basic residues" evidence="19">
    <location>
        <begin position="1116"/>
        <end position="1125"/>
    </location>
</feature>
<evidence type="ECO:0000256" key="14">
    <source>
        <dbReference type="ARBA" id="ARBA00023136"/>
    </source>
</evidence>
<keyword evidence="11 18" id="KW-0862">Zinc</keyword>
<evidence type="ECO:0000313" key="23">
    <source>
        <dbReference type="Proteomes" id="UP000318571"/>
    </source>
</evidence>
<evidence type="ECO:0000256" key="2">
    <source>
        <dbReference type="ARBA" id="ARBA00001947"/>
    </source>
</evidence>
<dbReference type="EC" id="3.4.24.81" evidence="4"/>
<feature type="region of interest" description="Disordered" evidence="19">
    <location>
        <begin position="884"/>
        <end position="945"/>
    </location>
</feature>
<evidence type="ECO:0000256" key="10">
    <source>
        <dbReference type="ARBA" id="ARBA00022801"/>
    </source>
</evidence>
<evidence type="ECO:0000259" key="20">
    <source>
        <dbReference type="PROSITE" id="PS50214"/>
    </source>
</evidence>
<evidence type="ECO:0000256" key="7">
    <source>
        <dbReference type="ARBA" id="ARBA00022692"/>
    </source>
</evidence>
<evidence type="ECO:0000256" key="18">
    <source>
        <dbReference type="PROSITE-ProRule" id="PRU00276"/>
    </source>
</evidence>
<dbReference type="InterPro" id="IPR051489">
    <property type="entry name" value="ADAM_Metalloproteinase"/>
</dbReference>
<evidence type="ECO:0000256" key="15">
    <source>
        <dbReference type="ARBA" id="ARBA00023145"/>
    </source>
</evidence>
<evidence type="ECO:0000256" key="9">
    <source>
        <dbReference type="ARBA" id="ARBA00022729"/>
    </source>
</evidence>
<dbReference type="STRING" id="6832.A0A553NVI5"/>
<dbReference type="InterPro" id="IPR034025">
    <property type="entry name" value="ADAM10_ADAM17"/>
</dbReference>
<dbReference type="InterPro" id="IPR001590">
    <property type="entry name" value="Peptidase_M12B"/>
</dbReference>
<feature type="domain" description="Disintegrin" evidence="20">
    <location>
        <begin position="596"/>
        <end position="692"/>
    </location>
</feature>
<feature type="active site" evidence="18">
    <location>
        <position position="525"/>
    </location>
</feature>
<feature type="region of interest" description="Disordered" evidence="19">
    <location>
        <begin position="849"/>
        <end position="871"/>
    </location>
</feature>
<feature type="compositionally biased region" description="Polar residues" evidence="19">
    <location>
        <begin position="1683"/>
        <end position="1694"/>
    </location>
</feature>
<keyword evidence="12" id="KW-1133">Transmembrane helix</keyword>
<dbReference type="GO" id="GO:0046872">
    <property type="term" value="F:metal ion binding"/>
    <property type="evidence" value="ECO:0007669"/>
    <property type="project" value="UniProtKB-KW"/>
</dbReference>
<comment type="catalytic activity">
    <reaction evidence="1">
        <text>Endopeptidase of broad specificity.</text>
        <dbReference type="EC" id="3.4.24.81"/>
    </reaction>
</comment>
<comment type="cofactor">
    <cofactor evidence="2">
        <name>Zn(2+)</name>
        <dbReference type="ChEBI" id="CHEBI:29105"/>
    </cofactor>
</comment>
<feature type="binding site" evidence="18">
    <location>
        <position position="528"/>
    </location>
    <ligand>
        <name>Zn(2+)</name>
        <dbReference type="ChEBI" id="CHEBI:29105"/>
        <note>catalytic</note>
    </ligand>
</feature>
<feature type="compositionally biased region" description="Low complexity" evidence="19">
    <location>
        <begin position="1517"/>
        <end position="1529"/>
    </location>
</feature>
<feature type="region of interest" description="Disordered" evidence="19">
    <location>
        <begin position="971"/>
        <end position="1386"/>
    </location>
</feature>
<reference evidence="22 23" key="1">
    <citation type="journal article" date="2018" name="Nat. Ecol. Evol.">
        <title>Genomic signatures of mitonuclear coevolution across populations of Tigriopus californicus.</title>
        <authorList>
            <person name="Barreto F.S."/>
            <person name="Watson E.T."/>
            <person name="Lima T.G."/>
            <person name="Willett C.S."/>
            <person name="Edmands S."/>
            <person name="Li W."/>
            <person name="Burton R.S."/>
        </authorList>
    </citation>
    <scope>NUCLEOTIDE SEQUENCE [LARGE SCALE GENOMIC DNA]</scope>
    <source>
        <strain evidence="22 23">San Diego</strain>
    </source>
</reference>
<comment type="caution">
    <text evidence="22">The sequence shown here is derived from an EMBL/GenBank/DDBJ whole genome shotgun (WGS) entry which is preliminary data.</text>
</comment>
<dbReference type="InterPro" id="IPR024079">
    <property type="entry name" value="MetalloPept_cat_dom_sf"/>
</dbReference>
<dbReference type="InterPro" id="IPR036436">
    <property type="entry name" value="Disintegrin_dom_sf"/>
</dbReference>
<name>A0A553NVI5_TIGCA</name>
<comment type="subcellular location">
    <subcellularLocation>
        <location evidence="3">Membrane</location>
        <topology evidence="3">Single-pass type I membrane protein</topology>
    </subcellularLocation>
</comment>
<keyword evidence="13" id="KW-0482">Metalloprotease</keyword>
<dbReference type="GO" id="GO:0006509">
    <property type="term" value="P:membrane protein ectodomain proteolysis"/>
    <property type="evidence" value="ECO:0007669"/>
    <property type="project" value="TreeGrafter"/>
</dbReference>